<dbReference type="Proteomes" id="UP001154078">
    <property type="component" value="Chromosome 10"/>
</dbReference>
<evidence type="ECO:0000256" key="8">
    <source>
        <dbReference type="SAM" id="Phobius"/>
    </source>
</evidence>
<evidence type="ECO:0000256" key="1">
    <source>
        <dbReference type="ARBA" id="ARBA00004236"/>
    </source>
</evidence>
<keyword evidence="7" id="KW-0325">Glycoprotein</keyword>
<evidence type="ECO:0008006" key="11">
    <source>
        <dbReference type="Google" id="ProtNLM"/>
    </source>
</evidence>
<evidence type="ECO:0000256" key="4">
    <source>
        <dbReference type="ARBA" id="ARBA00022692"/>
    </source>
</evidence>
<evidence type="ECO:0000256" key="2">
    <source>
        <dbReference type="ARBA" id="ARBA00010532"/>
    </source>
</evidence>
<keyword evidence="6 8" id="KW-0472">Membrane</keyword>
<keyword evidence="3" id="KW-1003">Cell membrane</keyword>
<evidence type="ECO:0000313" key="10">
    <source>
        <dbReference type="Proteomes" id="UP001154078"/>
    </source>
</evidence>
<evidence type="ECO:0000256" key="3">
    <source>
        <dbReference type="ARBA" id="ARBA00022475"/>
    </source>
</evidence>
<dbReference type="InterPro" id="IPR002159">
    <property type="entry name" value="CD36_fam"/>
</dbReference>
<evidence type="ECO:0000256" key="5">
    <source>
        <dbReference type="ARBA" id="ARBA00022989"/>
    </source>
</evidence>
<dbReference type="Pfam" id="PF01130">
    <property type="entry name" value="CD36"/>
    <property type="match status" value="1"/>
</dbReference>
<proteinExistence type="inferred from homology"/>
<organism evidence="9 10">
    <name type="scientific">Brassicogethes aeneus</name>
    <name type="common">Rape pollen beetle</name>
    <name type="synonym">Meligethes aeneus</name>
    <dbReference type="NCBI Taxonomy" id="1431903"/>
    <lineage>
        <taxon>Eukaryota</taxon>
        <taxon>Metazoa</taxon>
        <taxon>Ecdysozoa</taxon>
        <taxon>Arthropoda</taxon>
        <taxon>Hexapoda</taxon>
        <taxon>Insecta</taxon>
        <taxon>Pterygota</taxon>
        <taxon>Neoptera</taxon>
        <taxon>Endopterygota</taxon>
        <taxon>Coleoptera</taxon>
        <taxon>Polyphaga</taxon>
        <taxon>Cucujiformia</taxon>
        <taxon>Nitidulidae</taxon>
        <taxon>Meligethinae</taxon>
        <taxon>Brassicogethes</taxon>
    </lineage>
</organism>
<dbReference type="GO" id="GO:0005737">
    <property type="term" value="C:cytoplasm"/>
    <property type="evidence" value="ECO:0007669"/>
    <property type="project" value="TreeGrafter"/>
</dbReference>
<keyword evidence="5 8" id="KW-1133">Transmembrane helix</keyword>
<comment type="subcellular location">
    <subcellularLocation>
        <location evidence="1">Cell membrane</location>
    </subcellularLocation>
</comment>
<keyword evidence="10" id="KW-1185">Reference proteome</keyword>
<evidence type="ECO:0000256" key="6">
    <source>
        <dbReference type="ARBA" id="ARBA00023136"/>
    </source>
</evidence>
<sequence>MKDAISVWQSFVNLSLSRRPSQKIRVPTEDYHDAPPTRVYIGGLNDQYKRALTISFIGVLGILSGVFILLVKPYDILYQWKSTFSEGGEIFEMWRTPPVDLYLRVFLWNVTNKEDYMSGKDSKLKVQEVGPYVYKELMSHENVTFFENGTLFANPRHKLVWVEELSEGRREDDLVIMPNIALLSIAHVVSDDSYFTKLGLNMLIRQTNSEPLVQMTAKEFMFGYSSTLMTLGNKFMPAWIYFDKLGLIDRMYDFDGDYETVYTGRDDLKLGGLLDTYSGSTKIPQWDSPCGDIKYASDGTKFNSMIQPNDTLKFFRKSMCRAKNLVRVNETVHTNLKAYVYTFENSDDNGKYDERNQCFCKNKNKCLPPGLLDVNGCYYGFPIALSYPHYLDGNEFLSSRIEGVHPDENKHRSYFVIQPDSGLPLDVAVRYQINMALGDIKTIANSERFDNMILPLLWTESRLYQLPTSLSVKFRMYLNVLPMVEECGMYLLFISGVFLILYSIKKLVTTSSSRNIFNSSWVEDDFVINMDKKISNYIPEKRASMTAKELEQYITSLVTPLNQEISFQEFLEMREEIV</sequence>
<dbReference type="EMBL" id="OV121141">
    <property type="protein sequence ID" value="CAH0548626.1"/>
    <property type="molecule type" value="Genomic_DNA"/>
</dbReference>
<evidence type="ECO:0000256" key="7">
    <source>
        <dbReference type="ARBA" id="ARBA00023180"/>
    </source>
</evidence>
<dbReference type="PANTHER" id="PTHR11923">
    <property type="entry name" value="SCAVENGER RECEPTOR CLASS B TYPE-1 SR-B1"/>
    <property type="match status" value="1"/>
</dbReference>
<dbReference type="GO" id="GO:0005044">
    <property type="term" value="F:scavenger receptor activity"/>
    <property type="evidence" value="ECO:0007669"/>
    <property type="project" value="TreeGrafter"/>
</dbReference>
<feature type="transmembrane region" description="Helical" evidence="8">
    <location>
        <begin position="51"/>
        <end position="71"/>
    </location>
</feature>
<dbReference type="GO" id="GO:0005886">
    <property type="term" value="C:plasma membrane"/>
    <property type="evidence" value="ECO:0007669"/>
    <property type="project" value="UniProtKB-SubCell"/>
</dbReference>
<name>A0A9P0FCI9_BRAAE</name>
<evidence type="ECO:0000313" key="9">
    <source>
        <dbReference type="EMBL" id="CAH0548626.1"/>
    </source>
</evidence>
<feature type="transmembrane region" description="Helical" evidence="8">
    <location>
        <begin position="488"/>
        <end position="504"/>
    </location>
</feature>
<gene>
    <name evidence="9" type="ORF">MELIAE_LOCUS2073</name>
</gene>
<accession>A0A9P0FCI9</accession>
<dbReference type="PANTHER" id="PTHR11923:SF67">
    <property type="entry name" value="RE68569P"/>
    <property type="match status" value="1"/>
</dbReference>
<reference evidence="9" key="1">
    <citation type="submission" date="2021-12" db="EMBL/GenBank/DDBJ databases">
        <authorList>
            <person name="King R."/>
        </authorList>
    </citation>
    <scope>NUCLEOTIDE SEQUENCE</scope>
</reference>
<dbReference type="OrthoDB" id="18585at2759"/>
<dbReference type="PRINTS" id="PR01609">
    <property type="entry name" value="CD36FAMILY"/>
</dbReference>
<dbReference type="AlphaFoldDB" id="A0A9P0FCI9"/>
<comment type="similarity">
    <text evidence="2">Belongs to the CD36 family.</text>
</comment>
<protein>
    <recommendedName>
        <fullName evidence="11">Scavenger receptor class B member 1</fullName>
    </recommendedName>
</protein>
<keyword evidence="4 8" id="KW-0812">Transmembrane</keyword>